<dbReference type="STRING" id="81409.SAMN04515656_10188"/>
<dbReference type="RefSeq" id="WP_090304072.1">
    <property type="nucleotide sequence ID" value="NZ_FNRK01000001.1"/>
</dbReference>
<evidence type="ECO:0000313" key="2">
    <source>
        <dbReference type="Proteomes" id="UP000199394"/>
    </source>
</evidence>
<name>A0A1H3WU79_9FIRM</name>
<reference evidence="1 2" key="1">
    <citation type="submission" date="2016-10" db="EMBL/GenBank/DDBJ databases">
        <authorList>
            <person name="de Groot N.N."/>
        </authorList>
    </citation>
    <scope>NUCLEOTIDE SEQUENCE [LARGE SCALE GENOMIC DNA]</scope>
    <source>
        <strain evidence="1 2">SR12</strain>
    </source>
</reference>
<proteinExistence type="predicted"/>
<dbReference type="OrthoDB" id="2661847at2"/>
<protein>
    <submittedName>
        <fullName evidence="1">Uncharacterized protein</fullName>
    </submittedName>
</protein>
<organism evidence="1 2">
    <name type="scientific">Eubacterium aggregans</name>
    <dbReference type="NCBI Taxonomy" id="81409"/>
    <lineage>
        <taxon>Bacteria</taxon>
        <taxon>Bacillati</taxon>
        <taxon>Bacillota</taxon>
        <taxon>Clostridia</taxon>
        <taxon>Eubacteriales</taxon>
        <taxon>Eubacteriaceae</taxon>
        <taxon>Eubacterium</taxon>
    </lineage>
</organism>
<evidence type="ECO:0000313" key="1">
    <source>
        <dbReference type="EMBL" id="SDZ90727.1"/>
    </source>
</evidence>
<dbReference type="InterPro" id="IPR046028">
    <property type="entry name" value="DUF5986"/>
</dbReference>
<keyword evidence="2" id="KW-1185">Reference proteome</keyword>
<dbReference type="Proteomes" id="UP000199394">
    <property type="component" value="Unassembled WGS sequence"/>
</dbReference>
<sequence length="239" mass="27580">MISIKKNIVKRTIVQGIQNGLQEIKEARLENIKKGIPTSNGLSLYNWNFFNLGLKNILEVNNIPFFIAHKNSWKFFLVYDEETKDLYAIMRAERLENIIKSKGDCSEHYINALATLNNCSASEPIEQQLSMLYSDNDNKLIERKLLQQRNLLCSDINLEDTSNFYVVSITEQMGILTNVSAIQIKQGFNIINQESWNEFIGTEYEEENKYNITNPEISTFAPKVTLKAKKRKSEKKSIV</sequence>
<dbReference type="AlphaFoldDB" id="A0A1H3WU79"/>
<accession>A0A1H3WU79</accession>
<dbReference type="EMBL" id="FNRK01000001">
    <property type="protein sequence ID" value="SDZ90727.1"/>
    <property type="molecule type" value="Genomic_DNA"/>
</dbReference>
<dbReference type="Pfam" id="PF19448">
    <property type="entry name" value="DUF5986"/>
    <property type="match status" value="1"/>
</dbReference>
<gene>
    <name evidence="1" type="ORF">SAMN04515656_10188</name>
</gene>